<sequence length="236" mass="25706">MQAPLSSPFFLFLLSLLLFTVGELPLPPSQAFGHGGGAGVLVAQRWSSVEQGGGGQSDVKCPNGGGSLAPLFRGGCRQEPVTGKQREWLLFQFIAYHIGLISNPFGSSDPWVAARPSGSLARVLESSSAEAKKAITQRTQEIYPGSDILPIEDLRLVPKQTLGISLTEGTVPFKDTTTPWIPHQVFFSFPAGQKSFLEKKDQTESYYKMNTKDLAHSHRLSPKITMSTGRMEEKKA</sequence>
<dbReference type="Proteomes" id="UP000652761">
    <property type="component" value="Unassembled WGS sequence"/>
</dbReference>
<gene>
    <name evidence="2" type="ORF">Taro_004895</name>
</gene>
<keyword evidence="3" id="KW-1185">Reference proteome</keyword>
<proteinExistence type="predicted"/>
<accession>A0A843TT26</accession>
<keyword evidence="1" id="KW-0732">Signal</keyword>
<reference evidence="2" key="1">
    <citation type="submission" date="2017-07" db="EMBL/GenBank/DDBJ databases">
        <title>Taro Niue Genome Assembly and Annotation.</title>
        <authorList>
            <person name="Atibalentja N."/>
            <person name="Keating K."/>
            <person name="Fields C.J."/>
        </authorList>
    </citation>
    <scope>NUCLEOTIDE SEQUENCE</scope>
    <source>
        <strain evidence="2">Niue_2</strain>
        <tissue evidence="2">Leaf</tissue>
    </source>
</reference>
<comment type="caution">
    <text evidence="2">The sequence shown here is derived from an EMBL/GenBank/DDBJ whole genome shotgun (WGS) entry which is preliminary data.</text>
</comment>
<name>A0A843TT26_COLES</name>
<evidence type="ECO:0000313" key="3">
    <source>
        <dbReference type="Proteomes" id="UP000652761"/>
    </source>
</evidence>
<dbReference type="AlphaFoldDB" id="A0A843TT26"/>
<organism evidence="2 3">
    <name type="scientific">Colocasia esculenta</name>
    <name type="common">Wild taro</name>
    <name type="synonym">Arum esculentum</name>
    <dbReference type="NCBI Taxonomy" id="4460"/>
    <lineage>
        <taxon>Eukaryota</taxon>
        <taxon>Viridiplantae</taxon>
        <taxon>Streptophyta</taxon>
        <taxon>Embryophyta</taxon>
        <taxon>Tracheophyta</taxon>
        <taxon>Spermatophyta</taxon>
        <taxon>Magnoliopsida</taxon>
        <taxon>Liliopsida</taxon>
        <taxon>Araceae</taxon>
        <taxon>Aroideae</taxon>
        <taxon>Colocasieae</taxon>
        <taxon>Colocasia</taxon>
    </lineage>
</organism>
<evidence type="ECO:0000256" key="1">
    <source>
        <dbReference type="SAM" id="SignalP"/>
    </source>
</evidence>
<evidence type="ECO:0000313" key="2">
    <source>
        <dbReference type="EMBL" id="MQL72564.1"/>
    </source>
</evidence>
<dbReference type="EMBL" id="NMUH01000135">
    <property type="protein sequence ID" value="MQL72564.1"/>
    <property type="molecule type" value="Genomic_DNA"/>
</dbReference>
<protein>
    <submittedName>
        <fullName evidence="2">Uncharacterized protein</fullName>
    </submittedName>
</protein>
<feature type="signal peptide" evidence="1">
    <location>
        <begin position="1"/>
        <end position="22"/>
    </location>
</feature>
<feature type="chain" id="PRO_5032307162" evidence="1">
    <location>
        <begin position="23"/>
        <end position="236"/>
    </location>
</feature>